<organism evidence="4 5">
    <name type="scientific">Leifsonia shinshuensis</name>
    <dbReference type="NCBI Taxonomy" id="150026"/>
    <lineage>
        <taxon>Bacteria</taxon>
        <taxon>Bacillati</taxon>
        <taxon>Actinomycetota</taxon>
        <taxon>Actinomycetes</taxon>
        <taxon>Micrococcales</taxon>
        <taxon>Microbacteriaceae</taxon>
        <taxon>Leifsonia</taxon>
    </lineage>
</organism>
<evidence type="ECO:0000313" key="5">
    <source>
        <dbReference type="Proteomes" id="UP000515511"/>
    </source>
</evidence>
<feature type="transmembrane region" description="Helical" evidence="2">
    <location>
        <begin position="157"/>
        <end position="178"/>
    </location>
</feature>
<gene>
    <name evidence="4" type="ORF">F1C12_11715</name>
</gene>
<dbReference type="KEGG" id="lse:F1C12_11715"/>
<dbReference type="PANTHER" id="PTHR14969">
    <property type="entry name" value="SPHINGOSINE-1-PHOSPHATE PHOSPHOHYDROLASE"/>
    <property type="match status" value="1"/>
</dbReference>
<feature type="region of interest" description="Disordered" evidence="1">
    <location>
        <begin position="1"/>
        <end position="26"/>
    </location>
</feature>
<feature type="transmembrane region" description="Helical" evidence="2">
    <location>
        <begin position="116"/>
        <end position="137"/>
    </location>
</feature>
<name>A0A7G6YB60_9MICO</name>
<dbReference type="Proteomes" id="UP000515511">
    <property type="component" value="Chromosome"/>
</dbReference>
<dbReference type="Pfam" id="PF01569">
    <property type="entry name" value="PAP2"/>
    <property type="match status" value="1"/>
</dbReference>
<keyword evidence="2" id="KW-0472">Membrane</keyword>
<evidence type="ECO:0000313" key="4">
    <source>
        <dbReference type="EMBL" id="QNE35725.1"/>
    </source>
</evidence>
<dbReference type="CDD" id="cd03392">
    <property type="entry name" value="PAP2_like_2"/>
    <property type="match status" value="1"/>
</dbReference>
<feature type="compositionally biased region" description="Low complexity" evidence="1">
    <location>
        <begin position="1"/>
        <end position="21"/>
    </location>
</feature>
<dbReference type="EMBL" id="CP043641">
    <property type="protein sequence ID" value="QNE35725.1"/>
    <property type="molecule type" value="Genomic_DNA"/>
</dbReference>
<feature type="transmembrane region" description="Helical" evidence="2">
    <location>
        <begin position="187"/>
        <end position="207"/>
    </location>
</feature>
<keyword evidence="2" id="KW-0812">Transmembrane</keyword>
<feature type="transmembrane region" description="Helical" evidence="2">
    <location>
        <begin position="213"/>
        <end position="234"/>
    </location>
</feature>
<dbReference type="PANTHER" id="PTHR14969:SF13">
    <property type="entry name" value="AT30094P"/>
    <property type="match status" value="1"/>
</dbReference>
<dbReference type="Gene3D" id="1.20.144.10">
    <property type="entry name" value="Phosphatidic acid phosphatase type 2/haloperoxidase"/>
    <property type="match status" value="1"/>
</dbReference>
<feature type="transmembrane region" description="Helical" evidence="2">
    <location>
        <begin position="37"/>
        <end position="60"/>
    </location>
</feature>
<evidence type="ECO:0000259" key="3">
    <source>
        <dbReference type="SMART" id="SM00014"/>
    </source>
</evidence>
<reference evidence="5" key="1">
    <citation type="submission" date="2019-09" db="EMBL/GenBank/DDBJ databases">
        <title>Antimicrobial potential of Antarctic Bacteria.</title>
        <authorList>
            <person name="Benaud N."/>
            <person name="Edwards R.J."/>
            <person name="Ferrari B.C."/>
        </authorList>
    </citation>
    <scope>NUCLEOTIDE SEQUENCE [LARGE SCALE GENOMIC DNA]</scope>
    <source>
        <strain evidence="5">INR9</strain>
    </source>
</reference>
<feature type="domain" description="Phosphatidic acid phosphatase type 2/haloperoxidase" evidence="3">
    <location>
        <begin position="113"/>
        <end position="228"/>
    </location>
</feature>
<feature type="transmembrane region" description="Helical" evidence="2">
    <location>
        <begin position="88"/>
        <end position="109"/>
    </location>
</feature>
<dbReference type="AlphaFoldDB" id="A0A7G6YB60"/>
<keyword evidence="2" id="KW-1133">Transmembrane helix</keyword>
<dbReference type="InterPro" id="IPR036938">
    <property type="entry name" value="PAP2/HPO_sf"/>
</dbReference>
<dbReference type="InterPro" id="IPR000326">
    <property type="entry name" value="PAP2/HPO"/>
</dbReference>
<accession>A0A7G6YB60</accession>
<protein>
    <submittedName>
        <fullName evidence="4">Phosphatase PAP2 family protein</fullName>
    </submittedName>
</protein>
<dbReference type="RefSeq" id="WP_185275190.1">
    <property type="nucleotide sequence ID" value="NZ_CP043641.1"/>
</dbReference>
<dbReference type="SMART" id="SM00014">
    <property type="entry name" value="acidPPc"/>
    <property type="match status" value="1"/>
</dbReference>
<sequence>MTATTPRRARTGDGTARRTSTPSTHLHSADAAAARGIVLPLTVILLVVLAGLAIVASPAITAWDLGVIRTVESARTPFLDAVTLTDSVLFSPVAALLIVAVISAATWLARRRLAPALAFAALALLPWLGSTVVKDIVRRPRPLPVDLPHHVLTDRGFSFPSGHTSFAVALGLALLIAFGHGRLRKPLIAVAVVIALVTAFSRVYLGVHNPSDVLASLVYATAAVLLVLGVLRLIAPAVERIPLIGPGLIGPGLDPRDRREPRRPR</sequence>
<proteinExistence type="predicted"/>
<dbReference type="SUPFAM" id="SSF48317">
    <property type="entry name" value="Acid phosphatase/Vanadium-dependent haloperoxidase"/>
    <property type="match status" value="1"/>
</dbReference>
<evidence type="ECO:0000256" key="1">
    <source>
        <dbReference type="SAM" id="MobiDB-lite"/>
    </source>
</evidence>
<evidence type="ECO:0000256" key="2">
    <source>
        <dbReference type="SAM" id="Phobius"/>
    </source>
</evidence>